<organism evidence="2 3">
    <name type="scientific">Eiseniibacteriota bacterium</name>
    <dbReference type="NCBI Taxonomy" id="2212470"/>
    <lineage>
        <taxon>Bacteria</taxon>
        <taxon>Candidatus Eiseniibacteriota</taxon>
    </lineage>
</organism>
<name>A0A956M3J5_UNCEI</name>
<feature type="region of interest" description="Disordered" evidence="1">
    <location>
        <begin position="1"/>
        <end position="27"/>
    </location>
</feature>
<dbReference type="EMBL" id="JAGQHR010001018">
    <property type="protein sequence ID" value="MCA9730158.1"/>
    <property type="molecule type" value="Genomic_DNA"/>
</dbReference>
<evidence type="ECO:0000256" key="1">
    <source>
        <dbReference type="SAM" id="MobiDB-lite"/>
    </source>
</evidence>
<dbReference type="AlphaFoldDB" id="A0A956M3J5"/>
<dbReference type="InterPro" id="IPR013367">
    <property type="entry name" value="Flagellar_put"/>
</dbReference>
<evidence type="ECO:0000313" key="3">
    <source>
        <dbReference type="Proteomes" id="UP000697710"/>
    </source>
</evidence>
<evidence type="ECO:0008006" key="4">
    <source>
        <dbReference type="Google" id="ProtNLM"/>
    </source>
</evidence>
<reference evidence="2" key="1">
    <citation type="submission" date="2020-04" db="EMBL/GenBank/DDBJ databases">
        <authorList>
            <person name="Zhang T."/>
        </authorList>
    </citation>
    <scope>NUCLEOTIDE SEQUENCE</scope>
    <source>
        <strain evidence="2">HKST-UBA01</strain>
    </source>
</reference>
<sequence length="124" mass="12972">MTEIRGPTPFPIGTSSSPARPSAPAANGTGFAEAFQEALAAPTAVRFSRHAAQRIQSRGIQITPAELAKLGRAMQLAEAKGAQESLVVSGPLSYVVHVPSRTVVTALYGEQQQVFTNIDSAVVL</sequence>
<proteinExistence type="predicted"/>
<comment type="caution">
    <text evidence="2">The sequence shown here is derived from an EMBL/GenBank/DDBJ whole genome shotgun (WGS) entry which is preliminary data.</text>
</comment>
<evidence type="ECO:0000313" key="2">
    <source>
        <dbReference type="EMBL" id="MCA9730158.1"/>
    </source>
</evidence>
<protein>
    <recommendedName>
        <fullName evidence="4">Flagellar protein</fullName>
    </recommendedName>
</protein>
<feature type="compositionally biased region" description="Low complexity" evidence="1">
    <location>
        <begin position="15"/>
        <end position="26"/>
    </location>
</feature>
<dbReference type="Proteomes" id="UP000697710">
    <property type="component" value="Unassembled WGS sequence"/>
</dbReference>
<reference evidence="2" key="2">
    <citation type="journal article" date="2021" name="Microbiome">
        <title>Successional dynamics and alternative stable states in a saline activated sludge microbial community over 9 years.</title>
        <authorList>
            <person name="Wang Y."/>
            <person name="Ye J."/>
            <person name="Ju F."/>
            <person name="Liu L."/>
            <person name="Boyd J.A."/>
            <person name="Deng Y."/>
            <person name="Parks D.H."/>
            <person name="Jiang X."/>
            <person name="Yin X."/>
            <person name="Woodcroft B.J."/>
            <person name="Tyson G.W."/>
            <person name="Hugenholtz P."/>
            <person name="Polz M.F."/>
            <person name="Zhang T."/>
        </authorList>
    </citation>
    <scope>NUCLEOTIDE SEQUENCE</scope>
    <source>
        <strain evidence="2">HKST-UBA01</strain>
    </source>
</reference>
<accession>A0A956M3J5</accession>
<gene>
    <name evidence="2" type="ORF">KC729_20910</name>
</gene>
<dbReference type="Pfam" id="PF12611">
    <property type="entry name" value="Flagellar_put"/>
    <property type="match status" value="1"/>
</dbReference>